<protein>
    <submittedName>
        <fullName evidence="2">Uncharacterized protein</fullName>
    </submittedName>
</protein>
<proteinExistence type="predicted"/>
<organism evidence="2 3">
    <name type="scientific">Cellulomonas triticagri</name>
    <dbReference type="NCBI Taxonomy" id="2483352"/>
    <lineage>
        <taxon>Bacteria</taxon>
        <taxon>Bacillati</taxon>
        <taxon>Actinomycetota</taxon>
        <taxon>Actinomycetes</taxon>
        <taxon>Micrococcales</taxon>
        <taxon>Cellulomonadaceae</taxon>
        <taxon>Cellulomonas</taxon>
    </lineage>
</organism>
<dbReference type="AlphaFoldDB" id="A0A3M2JQX2"/>
<gene>
    <name evidence="2" type="ORF">EBM89_05675</name>
</gene>
<accession>A0A3M2JQX2</accession>
<feature type="transmembrane region" description="Helical" evidence="1">
    <location>
        <begin position="35"/>
        <end position="60"/>
    </location>
</feature>
<evidence type="ECO:0000256" key="1">
    <source>
        <dbReference type="SAM" id="Phobius"/>
    </source>
</evidence>
<reference evidence="2 3" key="1">
    <citation type="submission" date="2018-10" db="EMBL/GenBank/DDBJ databases">
        <title>Isolation, diversity and antifungal activity of actinobacteria from wheat.</title>
        <authorList>
            <person name="Han C."/>
        </authorList>
    </citation>
    <scope>NUCLEOTIDE SEQUENCE [LARGE SCALE GENOMIC DNA]</scope>
    <source>
        <strain evidence="2 3">NEAU-YY56</strain>
    </source>
</reference>
<dbReference type="RefSeq" id="WP_122148490.1">
    <property type="nucleotide sequence ID" value="NZ_RFFI01000021.1"/>
</dbReference>
<evidence type="ECO:0000313" key="2">
    <source>
        <dbReference type="EMBL" id="RMI13145.1"/>
    </source>
</evidence>
<sequence length="62" mass="6601">MLWVVAGFAACSVTLISMIAWWRDTESPPRGRARVVAKVVTGVTATVVALVVAVATWFVAVL</sequence>
<evidence type="ECO:0000313" key="3">
    <source>
        <dbReference type="Proteomes" id="UP000269289"/>
    </source>
</evidence>
<keyword evidence="3" id="KW-1185">Reference proteome</keyword>
<keyword evidence="1" id="KW-0812">Transmembrane</keyword>
<dbReference type="EMBL" id="RFFI01000021">
    <property type="protein sequence ID" value="RMI13145.1"/>
    <property type="molecule type" value="Genomic_DNA"/>
</dbReference>
<dbReference type="Proteomes" id="UP000269289">
    <property type="component" value="Unassembled WGS sequence"/>
</dbReference>
<feature type="transmembrane region" description="Helical" evidence="1">
    <location>
        <begin position="6"/>
        <end position="23"/>
    </location>
</feature>
<name>A0A3M2JQX2_9CELL</name>
<comment type="caution">
    <text evidence="2">The sequence shown here is derived from an EMBL/GenBank/DDBJ whole genome shotgun (WGS) entry which is preliminary data.</text>
</comment>
<keyword evidence="1" id="KW-0472">Membrane</keyword>
<keyword evidence="1" id="KW-1133">Transmembrane helix</keyword>